<feature type="signal peptide" evidence="2">
    <location>
        <begin position="1"/>
        <end position="28"/>
    </location>
</feature>
<evidence type="ECO:0000256" key="2">
    <source>
        <dbReference type="SAM" id="SignalP"/>
    </source>
</evidence>
<keyword evidence="2" id="KW-0732">Signal</keyword>
<keyword evidence="1" id="KW-1133">Transmembrane helix</keyword>
<accession>A0A226EXM0</accession>
<dbReference type="EMBL" id="LNIX01000001">
    <property type="protein sequence ID" value="OXA61907.1"/>
    <property type="molecule type" value="Genomic_DNA"/>
</dbReference>
<protein>
    <submittedName>
        <fullName evidence="3">Uncharacterized protein</fullName>
    </submittedName>
</protein>
<keyword evidence="4" id="KW-1185">Reference proteome</keyword>
<evidence type="ECO:0000313" key="4">
    <source>
        <dbReference type="Proteomes" id="UP000198287"/>
    </source>
</evidence>
<feature type="chain" id="PRO_5013008343" evidence="2">
    <location>
        <begin position="29"/>
        <end position="429"/>
    </location>
</feature>
<gene>
    <name evidence="3" type="ORF">Fcan01_01646</name>
</gene>
<reference evidence="3 4" key="1">
    <citation type="submission" date="2015-12" db="EMBL/GenBank/DDBJ databases">
        <title>The genome of Folsomia candida.</title>
        <authorList>
            <person name="Faddeeva A."/>
            <person name="Derks M.F."/>
            <person name="Anvar Y."/>
            <person name="Smit S."/>
            <person name="Van Straalen N."/>
            <person name="Roelofs D."/>
        </authorList>
    </citation>
    <scope>NUCLEOTIDE SEQUENCE [LARGE SCALE GENOMIC DNA]</scope>
    <source>
        <strain evidence="3 4">VU population</strain>
        <tissue evidence="3">Whole body</tissue>
    </source>
</reference>
<organism evidence="3 4">
    <name type="scientific">Folsomia candida</name>
    <name type="common">Springtail</name>
    <dbReference type="NCBI Taxonomy" id="158441"/>
    <lineage>
        <taxon>Eukaryota</taxon>
        <taxon>Metazoa</taxon>
        <taxon>Ecdysozoa</taxon>
        <taxon>Arthropoda</taxon>
        <taxon>Hexapoda</taxon>
        <taxon>Collembola</taxon>
        <taxon>Entomobryomorpha</taxon>
        <taxon>Isotomoidea</taxon>
        <taxon>Isotomidae</taxon>
        <taxon>Proisotominae</taxon>
        <taxon>Folsomia</taxon>
    </lineage>
</organism>
<comment type="caution">
    <text evidence="3">The sequence shown here is derived from an EMBL/GenBank/DDBJ whole genome shotgun (WGS) entry which is preliminary data.</text>
</comment>
<dbReference type="Proteomes" id="UP000198287">
    <property type="component" value="Unassembled WGS sequence"/>
</dbReference>
<evidence type="ECO:0000313" key="3">
    <source>
        <dbReference type="EMBL" id="OXA61907.1"/>
    </source>
</evidence>
<dbReference type="AlphaFoldDB" id="A0A226EXM0"/>
<keyword evidence="1" id="KW-0472">Membrane</keyword>
<sequence length="429" mass="48044">MKLHTLVTFDQIILSAIVLIEFCKFAAGVPPSGIIQISTSYSASSAKDYNVTYCNPTIPNTSNGRVHSIVANGNCFNIYHQENCTGPYIRYVAGRMERLYGPSRHKWEDGNLIKEDLLVRSIGPCFDKCDPRNWEGATDPSVLITLYDDENFEGNATTLIVQGDECILVPPPRKLWESIQISGKESNSCVELHSDSSCGWEFTQFRPGYPHLHDLWYWGVGEDHYALNTVAVSMCGRFCNKTIPQVKPAPEQTPGDNVVTVYDFFGYYGNSANINLTNGCVTLNETQLLVSIRTYDQCVILYAQRDCQNKAGSYTLQTSGMPKDYYTERLLTLTTPVRPKSLQLCSTNHSIVKETSTSNSNGETKMNYSPVDQIDTPRSFAAWTIVFLVFGGLILFVFGAVIGAYFSKYERVCYGVNAERFNVVYKLQT</sequence>
<feature type="transmembrane region" description="Helical" evidence="1">
    <location>
        <begin position="380"/>
        <end position="406"/>
    </location>
</feature>
<evidence type="ECO:0000256" key="1">
    <source>
        <dbReference type="SAM" id="Phobius"/>
    </source>
</evidence>
<keyword evidence="1" id="KW-0812">Transmembrane</keyword>
<name>A0A226EXM0_FOLCA</name>
<proteinExistence type="predicted"/>